<keyword evidence="3" id="KW-1185">Reference proteome</keyword>
<evidence type="ECO:0000313" key="3">
    <source>
        <dbReference type="Proteomes" id="UP000266861"/>
    </source>
</evidence>
<sequence>MNLIIKKVLNRDSQINANSWWKIIEWIPYDRFKDIKEIAKGGFGTIYYAKWISGNIKEWDIKSQQWSIWYPETNKYMMVLNYLSDILHQDFHPGNILLNNFKDFGLSKIVEQNLENSNNRNIFGVLPYIAPERSSSTNMQWIAPKIPFHTPILITRIIMRCWDARITHQRIV</sequence>
<dbReference type="InterPro" id="IPR000719">
    <property type="entry name" value="Prot_kinase_dom"/>
</dbReference>
<accession>A0A397G4H1</accession>
<reference evidence="2 3" key="1">
    <citation type="submission" date="2018-08" db="EMBL/GenBank/DDBJ databases">
        <title>Genome and evolution of the arbuscular mycorrhizal fungus Diversispora epigaea (formerly Glomus versiforme) and its bacterial endosymbionts.</title>
        <authorList>
            <person name="Sun X."/>
            <person name="Fei Z."/>
            <person name="Harrison M."/>
        </authorList>
    </citation>
    <scope>NUCLEOTIDE SEQUENCE [LARGE SCALE GENOMIC DNA]</scope>
    <source>
        <strain evidence="2 3">IT104</strain>
    </source>
</reference>
<evidence type="ECO:0000259" key="1">
    <source>
        <dbReference type="PROSITE" id="PS50011"/>
    </source>
</evidence>
<dbReference type="PROSITE" id="PS50011">
    <property type="entry name" value="PROTEIN_KINASE_DOM"/>
    <property type="match status" value="1"/>
</dbReference>
<dbReference type="GO" id="GO:0004672">
    <property type="term" value="F:protein kinase activity"/>
    <property type="evidence" value="ECO:0007669"/>
    <property type="project" value="InterPro"/>
</dbReference>
<dbReference type="EMBL" id="PQFF01000533">
    <property type="protein sequence ID" value="RHZ45922.1"/>
    <property type="molecule type" value="Genomic_DNA"/>
</dbReference>
<gene>
    <name evidence="2" type="ORF">Glove_642g35</name>
</gene>
<organism evidence="2 3">
    <name type="scientific">Diversispora epigaea</name>
    <dbReference type="NCBI Taxonomy" id="1348612"/>
    <lineage>
        <taxon>Eukaryota</taxon>
        <taxon>Fungi</taxon>
        <taxon>Fungi incertae sedis</taxon>
        <taxon>Mucoromycota</taxon>
        <taxon>Glomeromycotina</taxon>
        <taxon>Glomeromycetes</taxon>
        <taxon>Diversisporales</taxon>
        <taxon>Diversisporaceae</taxon>
        <taxon>Diversispora</taxon>
    </lineage>
</organism>
<name>A0A397G4H1_9GLOM</name>
<feature type="domain" description="Protein kinase" evidence="1">
    <location>
        <begin position="1"/>
        <end position="172"/>
    </location>
</feature>
<dbReference type="Gene3D" id="1.10.510.10">
    <property type="entry name" value="Transferase(Phosphotransferase) domain 1"/>
    <property type="match status" value="2"/>
</dbReference>
<dbReference type="AlphaFoldDB" id="A0A397G4H1"/>
<dbReference type="OrthoDB" id="10261027at2759"/>
<dbReference type="Proteomes" id="UP000266861">
    <property type="component" value="Unassembled WGS sequence"/>
</dbReference>
<proteinExistence type="predicted"/>
<evidence type="ECO:0000313" key="2">
    <source>
        <dbReference type="EMBL" id="RHZ45922.1"/>
    </source>
</evidence>
<protein>
    <recommendedName>
        <fullName evidence="1">Protein kinase domain-containing protein</fullName>
    </recommendedName>
</protein>
<comment type="caution">
    <text evidence="2">The sequence shown here is derived from an EMBL/GenBank/DDBJ whole genome shotgun (WGS) entry which is preliminary data.</text>
</comment>
<dbReference type="SUPFAM" id="SSF56112">
    <property type="entry name" value="Protein kinase-like (PK-like)"/>
    <property type="match status" value="1"/>
</dbReference>
<dbReference type="InterPro" id="IPR011009">
    <property type="entry name" value="Kinase-like_dom_sf"/>
</dbReference>
<dbReference type="GO" id="GO:0005524">
    <property type="term" value="F:ATP binding"/>
    <property type="evidence" value="ECO:0007669"/>
    <property type="project" value="InterPro"/>
</dbReference>